<dbReference type="GO" id="GO:0032259">
    <property type="term" value="P:methylation"/>
    <property type="evidence" value="ECO:0007669"/>
    <property type="project" value="UniProtKB-KW"/>
</dbReference>
<evidence type="ECO:0000256" key="4">
    <source>
        <dbReference type="ARBA" id="ARBA00022679"/>
    </source>
</evidence>
<evidence type="ECO:0000256" key="6">
    <source>
        <dbReference type="ARBA" id="ARBA00022792"/>
    </source>
</evidence>
<dbReference type="InterPro" id="IPR029063">
    <property type="entry name" value="SAM-dependent_MTases_sf"/>
</dbReference>
<dbReference type="PANTHER" id="PTHR42912">
    <property type="entry name" value="METHYLTRANSFERASE"/>
    <property type="match status" value="1"/>
</dbReference>
<dbReference type="InterPro" id="IPR050508">
    <property type="entry name" value="Methyltransf_Superfamily"/>
</dbReference>
<keyword evidence="3 12" id="KW-0489">Methyltransferase</keyword>
<dbReference type="AlphaFoldDB" id="A0A1E5R2L4"/>
<dbReference type="CDD" id="cd02440">
    <property type="entry name" value="AdoMet_MTases"/>
    <property type="match status" value="1"/>
</dbReference>
<dbReference type="GO" id="GO:0008168">
    <property type="term" value="F:methyltransferase activity"/>
    <property type="evidence" value="ECO:0007669"/>
    <property type="project" value="UniProtKB-KW"/>
</dbReference>
<keyword evidence="9" id="KW-0472">Membrane</keyword>
<keyword evidence="8" id="KW-0496">Mitochondrion</keyword>
<dbReference type="Proteomes" id="UP000095728">
    <property type="component" value="Unassembled WGS sequence"/>
</dbReference>
<gene>
    <name evidence="12" type="ORF">AWRI3579_g4022</name>
</gene>
<evidence type="ECO:0000256" key="3">
    <source>
        <dbReference type="ARBA" id="ARBA00022603"/>
    </source>
</evidence>
<name>A0A1E5R2L4_9ASCO</name>
<evidence type="ECO:0000313" key="13">
    <source>
        <dbReference type="Proteomes" id="UP000095728"/>
    </source>
</evidence>
<evidence type="ECO:0000313" key="12">
    <source>
        <dbReference type="EMBL" id="OEJ81145.1"/>
    </source>
</evidence>
<evidence type="ECO:0000256" key="1">
    <source>
        <dbReference type="ARBA" id="ARBA00004434"/>
    </source>
</evidence>
<dbReference type="EMBL" id="LPNM01000011">
    <property type="protein sequence ID" value="OEJ81145.1"/>
    <property type="molecule type" value="Genomic_DNA"/>
</dbReference>
<keyword evidence="13" id="KW-1185">Reference proteome</keyword>
<evidence type="ECO:0000256" key="5">
    <source>
        <dbReference type="ARBA" id="ARBA00022692"/>
    </source>
</evidence>
<dbReference type="OrthoDB" id="3971839at2759"/>
<proteinExistence type="inferred from homology"/>
<dbReference type="Pfam" id="PF08242">
    <property type="entry name" value="Methyltransf_12"/>
    <property type="match status" value="1"/>
</dbReference>
<dbReference type="GO" id="GO:0005743">
    <property type="term" value="C:mitochondrial inner membrane"/>
    <property type="evidence" value="ECO:0007669"/>
    <property type="project" value="UniProtKB-SubCell"/>
</dbReference>
<accession>A0A1E5R2L4</accession>
<dbReference type="Gene3D" id="3.40.50.150">
    <property type="entry name" value="Vaccinia Virus protein VP39"/>
    <property type="match status" value="1"/>
</dbReference>
<keyword evidence="6" id="KW-0999">Mitochondrion inner membrane</keyword>
<evidence type="ECO:0000256" key="8">
    <source>
        <dbReference type="ARBA" id="ARBA00023128"/>
    </source>
</evidence>
<feature type="compositionally biased region" description="Polar residues" evidence="10">
    <location>
        <begin position="472"/>
        <end position="484"/>
    </location>
</feature>
<dbReference type="InterPro" id="IPR013217">
    <property type="entry name" value="Methyltransf_12"/>
</dbReference>
<comment type="subcellular location">
    <subcellularLocation>
        <location evidence="1">Mitochondrion inner membrane</location>
        <topology evidence="1">Single-pass membrane protein</topology>
    </subcellularLocation>
</comment>
<feature type="domain" description="Methyltransferase type 12" evidence="11">
    <location>
        <begin position="264"/>
        <end position="365"/>
    </location>
</feature>
<comment type="similarity">
    <text evidence="2">Belongs to the methyltransferase superfamily. METL family.</text>
</comment>
<evidence type="ECO:0000256" key="7">
    <source>
        <dbReference type="ARBA" id="ARBA00022989"/>
    </source>
</evidence>
<dbReference type="PANTHER" id="PTHR42912:SF83">
    <property type="entry name" value="METHYLTRANSFERASE TYPE 11 DOMAIN-CONTAINING PROTEIN"/>
    <property type="match status" value="1"/>
</dbReference>
<dbReference type="InParanoid" id="A0A1E5R2L4"/>
<keyword evidence="5" id="KW-0812">Transmembrane</keyword>
<evidence type="ECO:0000256" key="2">
    <source>
        <dbReference type="ARBA" id="ARBA00009725"/>
    </source>
</evidence>
<feature type="region of interest" description="Disordered" evidence="10">
    <location>
        <begin position="462"/>
        <end position="484"/>
    </location>
</feature>
<comment type="caution">
    <text evidence="12">The sequence shown here is derived from an EMBL/GenBank/DDBJ whole genome shotgun (WGS) entry which is preliminary data.</text>
</comment>
<feature type="compositionally biased region" description="Basic and acidic residues" evidence="10">
    <location>
        <begin position="462"/>
        <end position="471"/>
    </location>
</feature>
<dbReference type="FunCoup" id="A0A1E5R2L4">
    <property type="interactions" value="42"/>
</dbReference>
<dbReference type="FunFam" id="3.40.50.150:FF:000371">
    <property type="entry name" value="Methyltransferase OMS1, mitochondrial"/>
    <property type="match status" value="1"/>
</dbReference>
<protein>
    <submittedName>
        <fullName evidence="12">Methyltransferase OMS1, mitochondrial</fullName>
    </submittedName>
</protein>
<evidence type="ECO:0000256" key="10">
    <source>
        <dbReference type="SAM" id="MobiDB-lite"/>
    </source>
</evidence>
<organism evidence="12 13">
    <name type="scientific">Hanseniaspora osmophila</name>
    <dbReference type="NCBI Taxonomy" id="56408"/>
    <lineage>
        <taxon>Eukaryota</taxon>
        <taxon>Fungi</taxon>
        <taxon>Dikarya</taxon>
        <taxon>Ascomycota</taxon>
        <taxon>Saccharomycotina</taxon>
        <taxon>Saccharomycetes</taxon>
        <taxon>Saccharomycodales</taxon>
        <taxon>Saccharomycodaceae</taxon>
        <taxon>Hanseniaspora</taxon>
    </lineage>
</organism>
<keyword evidence="7" id="KW-1133">Transmembrane helix</keyword>
<sequence>MLKVIHPVLRAGLLHRRLGAVSVNTLVASQSQLLHLRGLHQCRGLLQKRSRGGEVIPKSDAQRAAEAKALLEKQMNSSNKIVRWGAIARSEKFQKGLTKWLVGAYGLFILYGGYLMKNLYSREKELEDLKKRADELNEFEKLRSKELDKNVVLRTREEYKLKVYQLLKDEYGVSDFSNITIRDYEPAKDVVERVTGRSLPDDDEILLKFNKQNPLPNILPPIDTTGFYESKATEYDSDIGMEEKAVFMGSKRKWLMKHCSGDVLEVSCGTGRNIPYTDMGKLNSITFLDSSRKMLDVTNEKFRKEYPHFKKVAFVEGKAEDLLALNSDSGVKYDTIVEAFGLCSHQDPIQSLQNFAKMLKPNGRIILLEHGRSDYKMVNRFLDERASKRLDTWGCRWNLDIGEILDDSGLEIVEESRHHFGTTWCFVCKVKGSSKLQEEIGFVEKYISSSFKNRASAFIEDEKAKQTEKTNKPPSSHPQSSDKI</sequence>
<keyword evidence="4 12" id="KW-0808">Transferase</keyword>
<dbReference type="SUPFAM" id="SSF53335">
    <property type="entry name" value="S-adenosyl-L-methionine-dependent methyltransferases"/>
    <property type="match status" value="1"/>
</dbReference>
<reference evidence="13" key="1">
    <citation type="journal article" date="2016" name="Genome Announc.">
        <title>Genome sequences of three species of Hanseniaspora isolated from spontaneous wine fermentations.</title>
        <authorList>
            <person name="Sternes P.R."/>
            <person name="Lee D."/>
            <person name="Kutyna D.R."/>
            <person name="Borneman A.R."/>
        </authorList>
    </citation>
    <scope>NUCLEOTIDE SEQUENCE [LARGE SCALE GENOMIC DNA]</scope>
    <source>
        <strain evidence="13">AWRI3579</strain>
    </source>
</reference>
<evidence type="ECO:0000256" key="9">
    <source>
        <dbReference type="ARBA" id="ARBA00023136"/>
    </source>
</evidence>
<evidence type="ECO:0000259" key="11">
    <source>
        <dbReference type="Pfam" id="PF08242"/>
    </source>
</evidence>
<dbReference type="STRING" id="56408.A0A1E5R2L4"/>